<dbReference type="KEGG" id="zju:107424793"/>
<keyword evidence="1" id="KW-0378">Hydrolase</keyword>
<protein>
    <submittedName>
        <fullName evidence="5">Triacylglycerol lipase OBL1</fullName>
    </submittedName>
</protein>
<keyword evidence="2" id="KW-1133">Transmembrane helix</keyword>
<dbReference type="Pfam" id="PF01764">
    <property type="entry name" value="Lipase_3"/>
    <property type="match status" value="1"/>
</dbReference>
<gene>
    <name evidence="5" type="primary">LOC107424793</name>
</gene>
<dbReference type="InterPro" id="IPR029058">
    <property type="entry name" value="AB_hydrolase_fold"/>
</dbReference>
<evidence type="ECO:0000256" key="1">
    <source>
        <dbReference type="ARBA" id="ARBA00022801"/>
    </source>
</evidence>
<dbReference type="Proteomes" id="UP001652623">
    <property type="component" value="Chromosome 7"/>
</dbReference>
<dbReference type="AlphaFoldDB" id="A0A6P4A789"/>
<organism evidence="4 5">
    <name type="scientific">Ziziphus jujuba</name>
    <name type="common">Chinese jujube</name>
    <name type="synonym">Ziziphus sativa</name>
    <dbReference type="NCBI Taxonomy" id="326968"/>
    <lineage>
        <taxon>Eukaryota</taxon>
        <taxon>Viridiplantae</taxon>
        <taxon>Streptophyta</taxon>
        <taxon>Embryophyta</taxon>
        <taxon>Tracheophyta</taxon>
        <taxon>Spermatophyta</taxon>
        <taxon>Magnoliopsida</taxon>
        <taxon>eudicotyledons</taxon>
        <taxon>Gunneridae</taxon>
        <taxon>Pentapetalae</taxon>
        <taxon>rosids</taxon>
        <taxon>fabids</taxon>
        <taxon>Rosales</taxon>
        <taxon>Rhamnaceae</taxon>
        <taxon>Paliureae</taxon>
        <taxon>Ziziphus</taxon>
    </lineage>
</organism>
<dbReference type="GO" id="GO:0006629">
    <property type="term" value="P:lipid metabolic process"/>
    <property type="evidence" value="ECO:0007669"/>
    <property type="project" value="InterPro"/>
</dbReference>
<feature type="transmembrane region" description="Helical" evidence="2">
    <location>
        <begin position="281"/>
        <end position="302"/>
    </location>
</feature>
<reference evidence="5" key="1">
    <citation type="submission" date="2025-08" db="UniProtKB">
        <authorList>
            <consortium name="RefSeq"/>
        </authorList>
    </citation>
    <scope>IDENTIFICATION</scope>
    <source>
        <tissue evidence="5">Seedling</tissue>
    </source>
</reference>
<sequence length="464" mass="53857">MDSGDWSNHMVLRPDKAGPLVLIRFLLYNYMAEDAFIECPKGKENENLKRKWLIVLSLIGQIFFLLVDKPLKIFGAAIEWFLNFLSANQNFRGLLLNLLRGKLVKPHRKSATYMTVLGHLDKRVKLDRNLSPGDDKYSRALCAMAAKVAYENKAFISTTVTKDWEMDFIRFYKFFNFSQMKPTTEAYMFMDNKNKDTEVVVVAFRGTEPFDGYAWSTDLDISWYEYPGMGKVHGGFMKALGLLENGSWPKEIHRNKERGSAYYKIRRKLRKLLLNNRKRKFIVTGHSLGGALAILFIAILAFHDEKSLLKKLEGVYTFGQPRVGDEDFSIFMQNKIKDFHINYQRIVYSSDIVPRVPSDDPTLMFKHFGNCIYYNSLYKAKKLEEEPNKNYFSRKIMERINKHLNSFFELIRSFIMPNLQGPEYSENLLLKAFRVCGLLFPGVVAHNTYDYVNATRLGDVLANI</sequence>
<dbReference type="RefSeq" id="XP_015890139.3">
    <property type="nucleotide sequence ID" value="XM_016034653.3"/>
</dbReference>
<dbReference type="InterPro" id="IPR044819">
    <property type="entry name" value="OBL-like"/>
</dbReference>
<proteinExistence type="predicted"/>
<evidence type="ECO:0000313" key="4">
    <source>
        <dbReference type="Proteomes" id="UP001652623"/>
    </source>
</evidence>
<dbReference type="GeneID" id="107424793"/>
<keyword evidence="2" id="KW-0812">Transmembrane</keyword>
<keyword evidence="4" id="KW-1185">Reference proteome</keyword>
<dbReference type="PANTHER" id="PTHR46086:SF17">
    <property type="entry name" value="ALPHA_BETA-HYDROLASES SUPERFAMILY PROTEIN"/>
    <property type="match status" value="1"/>
</dbReference>
<dbReference type="Gene3D" id="3.40.50.1820">
    <property type="entry name" value="alpha/beta hydrolase"/>
    <property type="match status" value="1"/>
</dbReference>
<accession>A0A6P4A789</accession>
<evidence type="ECO:0000256" key="2">
    <source>
        <dbReference type="SAM" id="Phobius"/>
    </source>
</evidence>
<name>A0A6P4A789_ZIZJJ</name>
<evidence type="ECO:0000313" key="5">
    <source>
        <dbReference type="RefSeq" id="XP_015890139.3"/>
    </source>
</evidence>
<dbReference type="InterPro" id="IPR002921">
    <property type="entry name" value="Fungal_lipase-type"/>
</dbReference>
<dbReference type="SUPFAM" id="SSF53474">
    <property type="entry name" value="alpha/beta-Hydrolases"/>
    <property type="match status" value="1"/>
</dbReference>
<dbReference type="PANTHER" id="PTHR46086">
    <property type="entry name" value="ALPHA/BETA-HYDROLASES SUPERFAMILY PROTEIN"/>
    <property type="match status" value="1"/>
</dbReference>
<feature type="domain" description="Fungal lipase-type" evidence="3">
    <location>
        <begin position="201"/>
        <end position="358"/>
    </location>
</feature>
<keyword evidence="2" id="KW-0472">Membrane</keyword>
<dbReference type="GO" id="GO:0004806">
    <property type="term" value="F:triacylglycerol lipase activity"/>
    <property type="evidence" value="ECO:0007669"/>
    <property type="project" value="InterPro"/>
</dbReference>
<dbReference type="InParanoid" id="A0A6P4A789"/>
<dbReference type="CDD" id="cd00519">
    <property type="entry name" value="Lipase_3"/>
    <property type="match status" value="1"/>
</dbReference>
<evidence type="ECO:0000259" key="3">
    <source>
        <dbReference type="Pfam" id="PF01764"/>
    </source>
</evidence>